<reference evidence="6" key="1">
    <citation type="submission" date="2020-12" db="EMBL/GenBank/DDBJ databases">
        <title>WGS assembly of Carya illinoinensis cv. Pawnee.</title>
        <authorList>
            <person name="Platts A."/>
            <person name="Shu S."/>
            <person name="Wright S."/>
            <person name="Barry K."/>
            <person name="Edger P."/>
            <person name="Pires J.C."/>
            <person name="Schmutz J."/>
        </authorList>
    </citation>
    <scope>NUCLEOTIDE SEQUENCE</scope>
    <source>
        <tissue evidence="6">Leaf</tissue>
    </source>
</reference>
<dbReference type="InterPro" id="IPR003808">
    <property type="entry name" value="Fe-S_metab-assoc_dom"/>
</dbReference>
<evidence type="ECO:0000256" key="4">
    <source>
        <dbReference type="ARBA" id="ARBA00022640"/>
    </source>
</evidence>
<comment type="similarity">
    <text evidence="2">Belongs to the SufE family.</text>
</comment>
<accession>A0A8T1QKK0</accession>
<evidence type="ECO:0000313" key="6">
    <source>
        <dbReference type="EMBL" id="KAG6654925.1"/>
    </source>
</evidence>
<dbReference type="AlphaFoldDB" id="A0A8T1QKK0"/>
<keyword evidence="4" id="KW-0934">Plastid</keyword>
<dbReference type="Proteomes" id="UP000811246">
    <property type="component" value="Chromosome 5"/>
</dbReference>
<keyword evidence="3" id="KW-0150">Chloroplast</keyword>
<gene>
    <name evidence="6" type="ORF">CIPAW_05G179700</name>
    <name evidence="7" type="ORF">I3842_05G175500</name>
</gene>
<organism evidence="6 8">
    <name type="scientific">Carya illinoinensis</name>
    <name type="common">Pecan</name>
    <dbReference type="NCBI Taxonomy" id="32201"/>
    <lineage>
        <taxon>Eukaryota</taxon>
        <taxon>Viridiplantae</taxon>
        <taxon>Streptophyta</taxon>
        <taxon>Embryophyta</taxon>
        <taxon>Tracheophyta</taxon>
        <taxon>Spermatophyta</taxon>
        <taxon>Magnoliopsida</taxon>
        <taxon>eudicotyledons</taxon>
        <taxon>Gunneridae</taxon>
        <taxon>Pentapetalae</taxon>
        <taxon>rosids</taxon>
        <taxon>fabids</taxon>
        <taxon>Fagales</taxon>
        <taxon>Juglandaceae</taxon>
        <taxon>Carya</taxon>
    </lineage>
</organism>
<proteinExistence type="inferred from homology"/>
<feature type="domain" description="Fe-S metabolism associated" evidence="5">
    <location>
        <begin position="98"/>
        <end position="218"/>
    </location>
</feature>
<comment type="subcellular location">
    <subcellularLocation>
        <location evidence="1">Plastid</location>
        <location evidence="1">Chloroplast</location>
    </subcellularLocation>
</comment>
<evidence type="ECO:0000313" key="8">
    <source>
        <dbReference type="Proteomes" id="UP000811609"/>
    </source>
</evidence>
<dbReference type="GO" id="GO:0009507">
    <property type="term" value="C:chloroplast"/>
    <property type="evidence" value="ECO:0007669"/>
    <property type="project" value="UniProtKB-SubCell"/>
</dbReference>
<dbReference type="FunFam" id="3.90.1010.10:FF:000010">
    <property type="entry name" value="Quinolinate synthase, chloroplastic"/>
    <property type="match status" value="1"/>
</dbReference>
<reference evidence="7" key="2">
    <citation type="submission" date="2021-01" db="EMBL/GenBank/DDBJ databases">
        <authorList>
            <person name="Lovell J.T."/>
            <person name="Bentley N."/>
            <person name="Bhattarai G."/>
            <person name="Jenkins J.W."/>
            <person name="Sreedasyam A."/>
            <person name="Alarcon Y."/>
            <person name="Bock C."/>
            <person name="Boston L."/>
            <person name="Carlson J."/>
            <person name="Cervantes K."/>
            <person name="Clermont K."/>
            <person name="Krom N."/>
            <person name="Kubenka K."/>
            <person name="Mamidi S."/>
            <person name="Mattison C."/>
            <person name="Monteros M."/>
            <person name="Pisani C."/>
            <person name="Plott C."/>
            <person name="Rajasekar S."/>
            <person name="Rhein H.S."/>
            <person name="Rohla C."/>
            <person name="Song M."/>
            <person name="Hilaire R.S."/>
            <person name="Shu S."/>
            <person name="Wells L."/>
            <person name="Wang X."/>
            <person name="Webber J."/>
            <person name="Heerema R.J."/>
            <person name="Klein P."/>
            <person name="Conner P."/>
            <person name="Grauke L."/>
            <person name="Grimwood J."/>
            <person name="Schmutz J."/>
            <person name="Randall J.J."/>
        </authorList>
    </citation>
    <scope>NUCLEOTIDE SEQUENCE</scope>
    <source>
        <tissue evidence="7">Leaf</tissue>
    </source>
</reference>
<dbReference type="PANTHER" id="PTHR43597:SF5">
    <property type="entry name" value="SUFE-LIKE PROTEIN 2, CHLOROPLASTIC"/>
    <property type="match status" value="1"/>
</dbReference>
<evidence type="ECO:0000313" key="7">
    <source>
        <dbReference type="EMBL" id="KAG6713884.1"/>
    </source>
</evidence>
<dbReference type="GO" id="GO:0016226">
    <property type="term" value="P:iron-sulfur cluster assembly"/>
    <property type="evidence" value="ECO:0007669"/>
    <property type="project" value="UniProtKB-ARBA"/>
</dbReference>
<evidence type="ECO:0000259" key="5">
    <source>
        <dbReference type="Pfam" id="PF02657"/>
    </source>
</evidence>
<evidence type="ECO:0000256" key="1">
    <source>
        <dbReference type="ARBA" id="ARBA00004229"/>
    </source>
</evidence>
<evidence type="ECO:0000256" key="2">
    <source>
        <dbReference type="ARBA" id="ARBA00010282"/>
    </source>
</evidence>
<dbReference type="PANTHER" id="PTHR43597">
    <property type="entry name" value="SULFUR ACCEPTOR PROTEIN CSDE"/>
    <property type="match status" value="1"/>
</dbReference>
<dbReference type="Proteomes" id="UP000811609">
    <property type="component" value="Chromosome 5"/>
</dbReference>
<evidence type="ECO:0000256" key="3">
    <source>
        <dbReference type="ARBA" id="ARBA00022528"/>
    </source>
</evidence>
<protein>
    <recommendedName>
        <fullName evidence="5">Fe-S metabolism associated domain-containing protein</fullName>
    </recommendedName>
</protein>
<comment type="caution">
    <text evidence="6">The sequence shown here is derived from an EMBL/GenBank/DDBJ whole genome shotgun (WGS) entry which is preliminary data.</text>
</comment>
<dbReference type="EMBL" id="CM031829">
    <property type="protein sequence ID" value="KAG6713884.1"/>
    <property type="molecule type" value="Genomic_DNA"/>
</dbReference>
<sequence length="228" mass="25307">MISSPFNSIVPLSFSSSSSSSGSVMLPNLYDYPRPKRTNFTSRNLAFMPLKCIHKYRFDSSSESDARFPSFSASCLTATDARLTSSDLVADRLRRVVAEFRSLPEPIDRVKRLLHYAALLPPLGDSARAPENRVTGCTTQVWLEAELDELGRVRFRADSDSEISKGFCSCLIYMLDGADPEEVVKVKSEDLADMNVGLHGKSHSRVNTWHNVLIAMQKRTIALLAGSE</sequence>
<name>A0A8T1QKK0_CARIL</name>
<keyword evidence="8" id="KW-1185">Reference proteome</keyword>
<dbReference type="Pfam" id="PF02657">
    <property type="entry name" value="SufE"/>
    <property type="match status" value="1"/>
</dbReference>
<dbReference type="GO" id="GO:0008047">
    <property type="term" value="F:enzyme activator activity"/>
    <property type="evidence" value="ECO:0007669"/>
    <property type="project" value="UniProtKB-ARBA"/>
</dbReference>
<dbReference type="GO" id="GO:0051176">
    <property type="term" value="P:positive regulation of sulfur metabolic process"/>
    <property type="evidence" value="ECO:0007669"/>
    <property type="project" value="UniProtKB-ARBA"/>
</dbReference>
<dbReference type="EMBL" id="CM031813">
    <property type="protein sequence ID" value="KAG6654925.1"/>
    <property type="molecule type" value="Genomic_DNA"/>
</dbReference>